<evidence type="ECO:0000259" key="11">
    <source>
        <dbReference type="Pfam" id="PF01087"/>
    </source>
</evidence>
<evidence type="ECO:0000256" key="9">
    <source>
        <dbReference type="ARBA" id="ARBA00023277"/>
    </source>
</evidence>
<evidence type="ECO:0000313" key="13">
    <source>
        <dbReference type="EMBL" id="WWD80666.1"/>
    </source>
</evidence>
<evidence type="ECO:0000256" key="6">
    <source>
        <dbReference type="ARBA" id="ARBA00022679"/>
    </source>
</evidence>
<dbReference type="PANTHER" id="PTHR39191">
    <property type="entry name" value="GALACTOSE-1-PHOSPHATE URIDYLYLTRANSFERASE"/>
    <property type="match status" value="1"/>
</dbReference>
<dbReference type="PIRSF" id="PIRSF006005">
    <property type="entry name" value="GalT_BS"/>
    <property type="match status" value="1"/>
</dbReference>
<dbReference type="OrthoDB" id="2293at2"/>
<dbReference type="Proteomes" id="UP000321816">
    <property type="component" value="Chromosome"/>
</dbReference>
<dbReference type="InterPro" id="IPR005849">
    <property type="entry name" value="GalP_Utransf_N"/>
</dbReference>
<keyword evidence="9 10" id="KW-0119">Carbohydrate metabolism</keyword>
<evidence type="ECO:0000256" key="10">
    <source>
        <dbReference type="HAMAP-Rule" id="MF_00571"/>
    </source>
</evidence>
<protein>
    <recommendedName>
        <fullName evidence="10">Galactose-1-phosphate uridylyltransferase</fullName>
        <shortName evidence="10">Gal-1-P uridylyltransferase</shortName>
        <ecNumber evidence="10">2.7.7.12</ecNumber>
    </recommendedName>
    <alternativeName>
        <fullName evidence="10">UDP-glucose--hexose-1-phosphate uridylyltransferase</fullName>
    </alternativeName>
</protein>
<comment type="similarity">
    <text evidence="4 10">Belongs to the galactose-1-phosphate uridylyltransferase type 2 family.</text>
</comment>
<evidence type="ECO:0000256" key="8">
    <source>
        <dbReference type="ARBA" id="ARBA00023144"/>
    </source>
</evidence>
<comment type="pathway">
    <text evidence="3 10">Carbohydrate metabolism; galactose metabolism.</text>
</comment>
<reference evidence="13 14" key="1">
    <citation type="submission" date="2024-01" db="EMBL/GenBank/DDBJ databases">
        <title>Complete Genome Sequence of Alkalicoccus halolimnae BZ-SZ-XJ29T, a Moderately Halophilic Bacterium Isolated from a Salt Lake.</title>
        <authorList>
            <person name="Zhao B."/>
        </authorList>
    </citation>
    <scope>NUCLEOTIDE SEQUENCE [LARGE SCALE GENOMIC DNA]</scope>
    <source>
        <strain evidence="13 14">BZ-SZ-XJ29</strain>
    </source>
</reference>
<dbReference type="InterPro" id="IPR023425">
    <property type="entry name" value="GalP_uridyl_Trfase_II_CS"/>
</dbReference>
<dbReference type="InterPro" id="IPR005850">
    <property type="entry name" value="GalP_Utransf_C"/>
</dbReference>
<dbReference type="HAMAP" id="MF_00571">
    <property type="entry name" value="GalP_UDP_trans"/>
    <property type="match status" value="1"/>
</dbReference>
<dbReference type="GO" id="GO:0006012">
    <property type="term" value="P:galactose metabolic process"/>
    <property type="evidence" value="ECO:0007669"/>
    <property type="project" value="UniProtKB-UniRule"/>
</dbReference>
<dbReference type="EC" id="2.7.7.12" evidence="10"/>
<sequence length="503" mass="57283">MIDAALNELTAYAEAKQLITEEDMIYSKNQLLEALHLDESAENPQPQKPKRNLPEIMKDILDWAAQEGVLENDTVTERDLLDTKLMGIFTDRPSAVTKTFRSIQDNSGIEAATAWFYEWNQDVHYIRRDRIAKNMSWSTPTDYGDLDITVNLSKPEKDPKEIQKAKNVSTANYPLCLLCKENVGYAGRLNHPARHNLRTIPVTLNGEDWHVQFSPYVYYHEHAIVLKAEHDPMRITKETFQRLLDFVEQYPHYFIGSNADLPIVGGSILSHDHYQAGRYEFPMARAAEEETIPLSGFDGVTASKVKWPMSVVRVKGPDKRSVVLASDYILKEWKEYEDASVGIYPYSGSEPHHTITPIARYRSGMFEIDLVLRNNRTSEEHPMGIFHPHEEVHHIKKENIGLIEVMGLAVLPGRLKQELQETGEALLTADPEAELQNNELISKHKNWALKVKAGHPEFSEVTQEKILQQETGLVFAEILSHSGVFKRDEAGQQAFLKFLKSLG</sequence>
<dbReference type="InterPro" id="IPR000766">
    <property type="entry name" value="GalP_uridyl_Trfase_II"/>
</dbReference>
<keyword evidence="8 10" id="KW-0299">Galactose metabolism</keyword>
<feature type="domain" description="Galactose-1-phosphate uridyl transferase C-terminal" evidence="12">
    <location>
        <begin position="248"/>
        <end position="448"/>
    </location>
</feature>
<dbReference type="EMBL" id="CP144914">
    <property type="protein sequence ID" value="WWD80666.1"/>
    <property type="molecule type" value="Genomic_DNA"/>
</dbReference>
<evidence type="ECO:0000256" key="2">
    <source>
        <dbReference type="ARBA" id="ARBA00004496"/>
    </source>
</evidence>
<evidence type="ECO:0000256" key="4">
    <source>
        <dbReference type="ARBA" id="ARBA00008706"/>
    </source>
</evidence>
<name>A0A5C7F527_9BACI</name>
<dbReference type="PROSITE" id="PS01163">
    <property type="entry name" value="GAL_P_UDP_TRANSF_II"/>
    <property type="match status" value="1"/>
</dbReference>
<dbReference type="GO" id="GO:0005737">
    <property type="term" value="C:cytoplasm"/>
    <property type="evidence" value="ECO:0007669"/>
    <property type="project" value="UniProtKB-SubCell"/>
</dbReference>
<evidence type="ECO:0000256" key="7">
    <source>
        <dbReference type="ARBA" id="ARBA00022695"/>
    </source>
</evidence>
<dbReference type="KEGG" id="ahal:FTX54_003605"/>
<feature type="domain" description="Galactose-1-phosphate uridyl transferase N-terminal" evidence="11">
    <location>
        <begin position="19"/>
        <end position="232"/>
    </location>
</feature>
<proteinExistence type="inferred from homology"/>
<evidence type="ECO:0000256" key="5">
    <source>
        <dbReference type="ARBA" id="ARBA00022490"/>
    </source>
</evidence>
<evidence type="ECO:0000256" key="1">
    <source>
        <dbReference type="ARBA" id="ARBA00001107"/>
    </source>
</evidence>
<dbReference type="NCBIfam" id="NF003629">
    <property type="entry name" value="PRK05270.1-2"/>
    <property type="match status" value="1"/>
</dbReference>
<dbReference type="RefSeq" id="WP_147804417.1">
    <property type="nucleotide sequence ID" value="NZ_CP144914.1"/>
</dbReference>
<comment type="subcellular location">
    <subcellularLocation>
        <location evidence="2 10">Cytoplasm</location>
    </subcellularLocation>
</comment>
<keyword evidence="14" id="KW-1185">Reference proteome</keyword>
<dbReference type="Pfam" id="PF02744">
    <property type="entry name" value="GalP_UDP_tr_C"/>
    <property type="match status" value="1"/>
</dbReference>
<accession>A0A5C7F527</accession>
<dbReference type="GO" id="GO:0008108">
    <property type="term" value="F:UDP-glucose:hexose-1-phosphate uridylyltransferase activity"/>
    <property type="evidence" value="ECO:0007669"/>
    <property type="project" value="UniProtKB-UniRule"/>
</dbReference>
<keyword evidence="6 10" id="KW-0808">Transferase</keyword>
<dbReference type="PANTHER" id="PTHR39191:SF1">
    <property type="entry name" value="DUF4922 DOMAIN-CONTAINING PROTEIN"/>
    <property type="match status" value="1"/>
</dbReference>
<dbReference type="AlphaFoldDB" id="A0A5C7F527"/>
<evidence type="ECO:0000313" key="14">
    <source>
        <dbReference type="Proteomes" id="UP000321816"/>
    </source>
</evidence>
<comment type="catalytic activity">
    <reaction evidence="1 10">
        <text>alpha-D-galactose 1-phosphate + UDP-alpha-D-glucose = alpha-D-glucose 1-phosphate + UDP-alpha-D-galactose</text>
        <dbReference type="Rhea" id="RHEA:13989"/>
        <dbReference type="ChEBI" id="CHEBI:58336"/>
        <dbReference type="ChEBI" id="CHEBI:58601"/>
        <dbReference type="ChEBI" id="CHEBI:58885"/>
        <dbReference type="ChEBI" id="CHEBI:66914"/>
        <dbReference type="EC" id="2.7.7.12"/>
    </reaction>
</comment>
<keyword evidence="7 10" id="KW-0548">Nucleotidyltransferase</keyword>
<evidence type="ECO:0000259" key="12">
    <source>
        <dbReference type="Pfam" id="PF02744"/>
    </source>
</evidence>
<gene>
    <name evidence="10 13" type="primary">galT</name>
    <name evidence="13" type="ORF">FTX54_003605</name>
</gene>
<organism evidence="13 14">
    <name type="scientific">Alkalicoccus halolimnae</name>
    <dbReference type="NCBI Taxonomy" id="1667239"/>
    <lineage>
        <taxon>Bacteria</taxon>
        <taxon>Bacillati</taxon>
        <taxon>Bacillota</taxon>
        <taxon>Bacilli</taxon>
        <taxon>Bacillales</taxon>
        <taxon>Bacillaceae</taxon>
        <taxon>Alkalicoccus</taxon>
    </lineage>
</organism>
<dbReference type="Pfam" id="PF01087">
    <property type="entry name" value="GalP_UDP_transf"/>
    <property type="match status" value="1"/>
</dbReference>
<evidence type="ECO:0000256" key="3">
    <source>
        <dbReference type="ARBA" id="ARBA00004947"/>
    </source>
</evidence>
<dbReference type="NCBIfam" id="TIGR01239">
    <property type="entry name" value="galT_2"/>
    <property type="match status" value="1"/>
</dbReference>
<keyword evidence="5 10" id="KW-0963">Cytoplasm</keyword>